<dbReference type="STRING" id="642227.HA49_01615"/>
<keyword evidence="2" id="KW-1185">Reference proteome</keyword>
<sequence>MSRDHTLEQVAEMAHQAEIVCRMWEDYPHSMADSEVSAMATLLRRLSGNVAAWLIEEQAEKDRGQ</sequence>
<dbReference type="EMBL" id="JPKR02000005">
    <property type="protein sequence ID" value="KGD79695.1"/>
    <property type="molecule type" value="Genomic_DNA"/>
</dbReference>
<dbReference type="Proteomes" id="UP000029577">
    <property type="component" value="Unassembled WGS sequence"/>
</dbReference>
<dbReference type="OrthoDB" id="6522383at2"/>
<evidence type="ECO:0000313" key="1">
    <source>
        <dbReference type="EMBL" id="KGD79695.1"/>
    </source>
</evidence>
<organism evidence="1 2">
    <name type="scientific">Tatumella morbirosei</name>
    <dbReference type="NCBI Taxonomy" id="642227"/>
    <lineage>
        <taxon>Bacteria</taxon>
        <taxon>Pseudomonadati</taxon>
        <taxon>Pseudomonadota</taxon>
        <taxon>Gammaproteobacteria</taxon>
        <taxon>Enterobacterales</taxon>
        <taxon>Erwiniaceae</taxon>
        <taxon>Tatumella</taxon>
    </lineage>
</organism>
<dbReference type="AlphaFoldDB" id="A0A095VYA2"/>
<protein>
    <submittedName>
        <fullName evidence="1">Uncharacterized protein</fullName>
    </submittedName>
</protein>
<gene>
    <name evidence="1" type="ORF">HA49_01615</name>
</gene>
<comment type="caution">
    <text evidence="1">The sequence shown here is derived from an EMBL/GenBank/DDBJ whole genome shotgun (WGS) entry which is preliminary data.</text>
</comment>
<reference evidence="1" key="1">
    <citation type="submission" date="2014-12" db="EMBL/GenBank/DDBJ databases">
        <title>The draft genome of the Tatumella morbirosei type strain, LMG23360T isolated from pineapple rot.</title>
        <authorList>
            <person name="Smits T.H."/>
            <person name="Palmer M."/>
            <person name="Venter S.N."/>
            <person name="Duffy B."/>
            <person name="Steenkamp E.T."/>
            <person name="Chan W.Y."/>
            <person name="Coutinho T.A."/>
            <person name="Coetzee M.P."/>
            <person name="De Maayer P."/>
        </authorList>
    </citation>
    <scope>NUCLEOTIDE SEQUENCE [LARGE SCALE GENOMIC DNA]</scope>
    <source>
        <strain evidence="1">LMG 23360</strain>
    </source>
</reference>
<dbReference type="eggNOG" id="ENOG50335NP">
    <property type="taxonomic scope" value="Bacteria"/>
</dbReference>
<accession>A0A095VYA2</accession>
<proteinExistence type="predicted"/>
<name>A0A095VYA2_9GAMM</name>
<evidence type="ECO:0000313" key="2">
    <source>
        <dbReference type="Proteomes" id="UP000029577"/>
    </source>
</evidence>